<dbReference type="Gene3D" id="3.20.20.70">
    <property type="entry name" value="Aldolase class I"/>
    <property type="match status" value="1"/>
</dbReference>
<dbReference type="NCBIfam" id="NF033379">
    <property type="entry name" value="FrucBisAld_I"/>
    <property type="match status" value="1"/>
</dbReference>
<comment type="similarity">
    <text evidence="3">Belongs to the class I fructose-bisphosphate aldolase family.</text>
</comment>
<dbReference type="Pfam" id="PF00274">
    <property type="entry name" value="Glycolytic"/>
    <property type="match status" value="1"/>
</dbReference>
<dbReference type="EMBL" id="OZ034827">
    <property type="protein sequence ID" value="CAL1683218.1"/>
    <property type="molecule type" value="Genomic_DNA"/>
</dbReference>
<dbReference type="GO" id="GO:0006096">
    <property type="term" value="P:glycolytic process"/>
    <property type="evidence" value="ECO:0007669"/>
    <property type="project" value="UniProtKB-KW"/>
</dbReference>
<organism evidence="8 9">
    <name type="scientific">Lasius platythorax</name>
    <dbReference type="NCBI Taxonomy" id="488582"/>
    <lineage>
        <taxon>Eukaryota</taxon>
        <taxon>Metazoa</taxon>
        <taxon>Ecdysozoa</taxon>
        <taxon>Arthropoda</taxon>
        <taxon>Hexapoda</taxon>
        <taxon>Insecta</taxon>
        <taxon>Pterygota</taxon>
        <taxon>Neoptera</taxon>
        <taxon>Endopterygota</taxon>
        <taxon>Hymenoptera</taxon>
        <taxon>Apocrita</taxon>
        <taxon>Aculeata</taxon>
        <taxon>Formicoidea</taxon>
        <taxon>Formicidae</taxon>
        <taxon>Formicinae</taxon>
        <taxon>Lasius</taxon>
        <taxon>Lasius</taxon>
    </lineage>
</organism>
<dbReference type="InterPro" id="IPR000741">
    <property type="entry name" value="FBA_I"/>
</dbReference>
<sequence>MMQLGAKCCCKDKISSSTKCAELDPALCLELQKIIEMIAASGKGLLACDESPASLDQRFQELGIENTEITRRTYREMLLSADKSQLSRYISGVILHHETIYQKTSKDVEFVELLRQRNIVAGVKVDRGLVPLLGTEGEKTTQGLDDLQENCIRYKKEGCHFAKWRCVFSISERCPSQLAMNTNANVLARFASICQSARMVPIVEPEILSNGEYGIDRALRVHEKMLSILFRTLNEHHVYLEGMILKPAMVLSGIQNPAKCTPQIVAEYTLRALRRTVPAAVPAIFFLSGGQSDKESVLNLNAINMHDDKKPWRLSFCYGRALQNAAMKMWKNNPENVNKAQAVFLERAKLCSEASLGELQFRDNDMYTQNTNDIV</sequence>
<keyword evidence="9" id="KW-1185">Reference proteome</keyword>
<dbReference type="EC" id="4.1.2.13" evidence="4"/>
<evidence type="ECO:0000256" key="7">
    <source>
        <dbReference type="ARBA" id="ARBA00023239"/>
    </source>
</evidence>
<dbReference type="Proteomes" id="UP001497644">
    <property type="component" value="Chromosome 4"/>
</dbReference>
<reference evidence="8" key="1">
    <citation type="submission" date="2024-04" db="EMBL/GenBank/DDBJ databases">
        <authorList>
            <consortium name="Molecular Ecology Group"/>
        </authorList>
    </citation>
    <scope>NUCLEOTIDE SEQUENCE</scope>
</reference>
<evidence type="ECO:0000256" key="6">
    <source>
        <dbReference type="ARBA" id="ARBA00023152"/>
    </source>
</evidence>
<comment type="pathway">
    <text evidence="2">Carbohydrate degradation; glycolysis; D-glyceraldehyde 3-phosphate and glycerone phosphate from D-glucose: step 4/4.</text>
</comment>
<dbReference type="FunFam" id="3.20.20.70:FF:000140">
    <property type="entry name" value="Fructose-bisphosphate aldolase"/>
    <property type="match status" value="1"/>
</dbReference>
<evidence type="ECO:0000256" key="2">
    <source>
        <dbReference type="ARBA" id="ARBA00004714"/>
    </source>
</evidence>
<evidence type="ECO:0000256" key="3">
    <source>
        <dbReference type="ARBA" id="ARBA00010387"/>
    </source>
</evidence>
<comment type="catalytic activity">
    <reaction evidence="1">
        <text>beta-D-fructose 1,6-bisphosphate = D-glyceraldehyde 3-phosphate + dihydroxyacetone phosphate</text>
        <dbReference type="Rhea" id="RHEA:14729"/>
        <dbReference type="ChEBI" id="CHEBI:32966"/>
        <dbReference type="ChEBI" id="CHEBI:57642"/>
        <dbReference type="ChEBI" id="CHEBI:59776"/>
        <dbReference type="EC" id="4.1.2.13"/>
    </reaction>
</comment>
<name>A0AAV2NUY0_9HYME</name>
<evidence type="ECO:0000256" key="4">
    <source>
        <dbReference type="ARBA" id="ARBA00013068"/>
    </source>
</evidence>
<dbReference type="InterPro" id="IPR013785">
    <property type="entry name" value="Aldolase_TIM"/>
</dbReference>
<evidence type="ECO:0000313" key="8">
    <source>
        <dbReference type="EMBL" id="CAL1683218.1"/>
    </source>
</evidence>
<proteinExistence type="inferred from homology"/>
<evidence type="ECO:0000256" key="1">
    <source>
        <dbReference type="ARBA" id="ARBA00000441"/>
    </source>
</evidence>
<accession>A0AAV2NUY0</accession>
<keyword evidence="6" id="KW-0324">Glycolysis</keyword>
<dbReference type="PANTHER" id="PTHR11627">
    <property type="entry name" value="FRUCTOSE-BISPHOSPHATE ALDOLASE"/>
    <property type="match status" value="1"/>
</dbReference>
<evidence type="ECO:0000256" key="5">
    <source>
        <dbReference type="ARBA" id="ARBA00013779"/>
    </source>
</evidence>
<protein>
    <recommendedName>
        <fullName evidence="5">Fructose-bisphosphate aldolase</fullName>
        <ecNumber evidence="4">4.1.2.13</ecNumber>
    </recommendedName>
</protein>
<gene>
    <name evidence="8" type="ORF">LPLAT_LOCUS8989</name>
</gene>
<dbReference type="GO" id="GO:0004332">
    <property type="term" value="F:fructose-bisphosphate aldolase activity"/>
    <property type="evidence" value="ECO:0007669"/>
    <property type="project" value="UniProtKB-EC"/>
</dbReference>
<keyword evidence="7" id="KW-0456">Lyase</keyword>
<dbReference type="SUPFAM" id="SSF51569">
    <property type="entry name" value="Aldolase"/>
    <property type="match status" value="1"/>
</dbReference>
<dbReference type="AlphaFoldDB" id="A0AAV2NUY0"/>
<evidence type="ECO:0000313" key="9">
    <source>
        <dbReference type="Proteomes" id="UP001497644"/>
    </source>
</evidence>